<sequence>MCRPGDAAFVQPVAYSAAPVMPGTAPASLYVGDLDPAVTEAMLFEVFNMVGPVASIRVCRDAVTRRSLGYGYVNYMNVADAERALESLNYTPIRGTPVRIMWSNRDPTIRRSGTGNIFIKNLHTSIDHKALHDTFSAFGNILSCKIAMDGDRSRGYGFVHYETMEMAENAIKHVNGMLLNDQQVYVGLHVSKKERMSKIEEQRAKFTNIYVKNIDGSVDQQAFEDMFAAFGPYTSCVLMVDEEGKSKEFGFVNYEHHEDARRAVEEMHETDINGKQLYVGRAQKKAEREEELRRQYEKIREEKLSKYQGVNLYIKNLDESIDDEKLRQEFSVFGVITSAKVMLDDKTNVSKGFGFVCFSNPDEATKAVTEMNGRMIAGKPIYVALAQRKEVRRAQLAAQMQQRAFRAQQQQQAMMPGGYPAAPIFYPPGAVPPQARGFYPPQAQMMGRPRWAAPGQPPIPGQPGFPQQPGMPQQYPVARGRGAGYKYTPNARNAPGQAGAAPIPNGAAAVPGRPVLNAATLASLPVEQQKRTLGEALFPLVQTHAGQAAGKVTGMLLEMDNGELLHLLESPEALSGKVAEAIAALEEHLRAQQEAQQEA</sequence>
<dbReference type="InterPro" id="IPR002004">
    <property type="entry name" value="PABP_HYD_C"/>
</dbReference>
<dbReference type="SMART" id="SM00360">
    <property type="entry name" value="RRM"/>
    <property type="match status" value="4"/>
</dbReference>
<keyword evidence="8" id="KW-0175">Coiled coil</keyword>
<evidence type="ECO:0000313" key="12">
    <source>
        <dbReference type="EMBL" id="KAL2916976.1"/>
    </source>
</evidence>
<evidence type="ECO:0000256" key="1">
    <source>
        <dbReference type="ARBA" id="ARBA00004496"/>
    </source>
</evidence>
<reference evidence="12 13" key="1">
    <citation type="submission" date="2023-09" db="EMBL/GenBank/DDBJ databases">
        <title>Pangenome analysis of Batrachochytrium dendrobatidis and related Chytrids.</title>
        <authorList>
            <person name="Yacoub M.N."/>
            <person name="Stajich J.E."/>
            <person name="James T.Y."/>
        </authorList>
    </citation>
    <scope>NUCLEOTIDE SEQUENCE [LARGE SCALE GENOMIC DNA]</scope>
    <source>
        <strain evidence="12 13">JEL0888</strain>
    </source>
</reference>
<dbReference type="InterPro" id="IPR045305">
    <property type="entry name" value="RRM2_I_PABPs"/>
</dbReference>
<evidence type="ECO:0000259" key="11">
    <source>
        <dbReference type="PROSITE" id="PS51309"/>
    </source>
</evidence>
<feature type="domain" description="RRM" evidence="10">
    <location>
        <begin position="115"/>
        <end position="191"/>
    </location>
</feature>
<feature type="coiled-coil region" evidence="8">
    <location>
        <begin position="279"/>
        <end position="306"/>
    </location>
</feature>
<evidence type="ECO:0000256" key="8">
    <source>
        <dbReference type="SAM" id="Coils"/>
    </source>
</evidence>
<proteinExistence type="inferred from homology"/>
<dbReference type="InterPro" id="IPR006515">
    <property type="entry name" value="PABP_1234"/>
</dbReference>
<dbReference type="CDD" id="cd12379">
    <property type="entry name" value="RRM2_I_PABPs"/>
    <property type="match status" value="1"/>
</dbReference>
<evidence type="ECO:0000256" key="9">
    <source>
        <dbReference type="SAM" id="MobiDB-lite"/>
    </source>
</evidence>
<dbReference type="Pfam" id="PF00658">
    <property type="entry name" value="MLLE"/>
    <property type="match status" value="1"/>
</dbReference>
<comment type="function">
    <text evidence="7">Binds the poly(A) tail of mRNA.</text>
</comment>
<evidence type="ECO:0000259" key="10">
    <source>
        <dbReference type="PROSITE" id="PS50102"/>
    </source>
</evidence>
<dbReference type="NCBIfam" id="TIGR01628">
    <property type="entry name" value="PABP-1234"/>
    <property type="match status" value="1"/>
</dbReference>
<evidence type="ECO:0000256" key="2">
    <source>
        <dbReference type="ARBA" id="ARBA00008557"/>
    </source>
</evidence>
<dbReference type="InterPro" id="IPR035979">
    <property type="entry name" value="RBD_domain_sf"/>
</dbReference>
<evidence type="ECO:0000256" key="6">
    <source>
        <dbReference type="PROSITE-ProRule" id="PRU00176"/>
    </source>
</evidence>
<dbReference type="Gene3D" id="3.30.70.330">
    <property type="match status" value="4"/>
</dbReference>
<dbReference type="CDD" id="cd12381">
    <property type="entry name" value="RRM4_I_PABPs"/>
    <property type="match status" value="1"/>
</dbReference>
<evidence type="ECO:0000313" key="13">
    <source>
        <dbReference type="Proteomes" id="UP001527925"/>
    </source>
</evidence>
<evidence type="ECO:0000256" key="4">
    <source>
        <dbReference type="ARBA" id="ARBA00022737"/>
    </source>
</evidence>
<dbReference type="PROSITE" id="PS51309">
    <property type="entry name" value="PABC"/>
    <property type="match status" value="1"/>
</dbReference>
<keyword evidence="5 6" id="KW-0694">RNA-binding</keyword>
<keyword evidence="3 7" id="KW-0963">Cytoplasm</keyword>
<feature type="region of interest" description="Disordered" evidence="9">
    <location>
        <begin position="460"/>
        <end position="499"/>
    </location>
</feature>
<feature type="domain" description="RRM" evidence="10">
    <location>
        <begin position="27"/>
        <end position="105"/>
    </location>
</feature>
<feature type="domain" description="RRM" evidence="10">
    <location>
        <begin position="207"/>
        <end position="284"/>
    </location>
</feature>
<dbReference type="PANTHER" id="PTHR24012">
    <property type="entry name" value="RNA BINDING PROTEIN"/>
    <property type="match status" value="1"/>
</dbReference>
<evidence type="ECO:0000256" key="5">
    <source>
        <dbReference type="ARBA" id="ARBA00022884"/>
    </source>
</evidence>
<dbReference type="SUPFAM" id="SSF63570">
    <property type="entry name" value="PABC (PABP) domain"/>
    <property type="match status" value="1"/>
</dbReference>
<feature type="domain" description="RRM" evidence="10">
    <location>
        <begin position="310"/>
        <end position="388"/>
    </location>
</feature>
<dbReference type="EMBL" id="JADGIZ020000013">
    <property type="protein sequence ID" value="KAL2916976.1"/>
    <property type="molecule type" value="Genomic_DNA"/>
</dbReference>
<dbReference type="SMART" id="SM00361">
    <property type="entry name" value="RRM_1"/>
    <property type="match status" value="4"/>
</dbReference>
<dbReference type="InterPro" id="IPR034364">
    <property type="entry name" value="PABP_RRM1"/>
</dbReference>
<dbReference type="Proteomes" id="UP001527925">
    <property type="component" value="Unassembled WGS sequence"/>
</dbReference>
<feature type="domain" description="PABC" evidence="11">
    <location>
        <begin position="513"/>
        <end position="590"/>
    </location>
</feature>
<dbReference type="CDD" id="cd12380">
    <property type="entry name" value="RRM3_I_PABPs"/>
    <property type="match status" value="1"/>
</dbReference>
<protein>
    <recommendedName>
        <fullName evidence="7">Polyadenylate-binding protein</fullName>
        <shortName evidence="7">PABP</shortName>
    </recommendedName>
</protein>
<dbReference type="CDD" id="cd12378">
    <property type="entry name" value="RRM1_I_PABPs"/>
    <property type="match status" value="1"/>
</dbReference>
<dbReference type="SUPFAM" id="SSF54928">
    <property type="entry name" value="RNA-binding domain, RBD"/>
    <property type="match status" value="2"/>
</dbReference>
<evidence type="ECO:0000256" key="7">
    <source>
        <dbReference type="RuleBase" id="RU362004"/>
    </source>
</evidence>
<dbReference type="InterPro" id="IPR012677">
    <property type="entry name" value="Nucleotide-bd_a/b_plait_sf"/>
</dbReference>
<dbReference type="InterPro" id="IPR000504">
    <property type="entry name" value="RRM_dom"/>
</dbReference>
<organism evidence="12 13">
    <name type="scientific">Polyrhizophydium stewartii</name>
    <dbReference type="NCBI Taxonomy" id="2732419"/>
    <lineage>
        <taxon>Eukaryota</taxon>
        <taxon>Fungi</taxon>
        <taxon>Fungi incertae sedis</taxon>
        <taxon>Chytridiomycota</taxon>
        <taxon>Chytridiomycota incertae sedis</taxon>
        <taxon>Chytridiomycetes</taxon>
        <taxon>Rhizophydiales</taxon>
        <taxon>Rhizophydiales incertae sedis</taxon>
        <taxon>Polyrhizophydium</taxon>
    </lineage>
</organism>
<accession>A0ABR4NBS1</accession>
<evidence type="ECO:0000256" key="3">
    <source>
        <dbReference type="ARBA" id="ARBA00022490"/>
    </source>
</evidence>
<comment type="similarity">
    <text evidence="2 7">Belongs to the polyadenylate-binding protein type-1 family.</text>
</comment>
<dbReference type="InterPro" id="IPR003954">
    <property type="entry name" value="RRM_euk-type"/>
</dbReference>
<comment type="caution">
    <text evidence="12">The sequence shown here is derived from an EMBL/GenBank/DDBJ whole genome shotgun (WGS) entry which is preliminary data.</text>
</comment>
<gene>
    <name evidence="12" type="primary">PAB1</name>
    <name evidence="12" type="ORF">HK105_203408</name>
</gene>
<dbReference type="SMART" id="SM00517">
    <property type="entry name" value="PolyA"/>
    <property type="match status" value="1"/>
</dbReference>
<comment type="subcellular location">
    <subcellularLocation>
        <location evidence="1 7">Cytoplasm</location>
    </subcellularLocation>
</comment>
<dbReference type="Pfam" id="PF00076">
    <property type="entry name" value="RRM_1"/>
    <property type="match status" value="4"/>
</dbReference>
<keyword evidence="13" id="KW-1185">Reference proteome</keyword>
<name>A0ABR4NBS1_9FUNG</name>
<dbReference type="Gene3D" id="1.10.1900.10">
    <property type="entry name" value="c-terminal domain of poly(a) binding protein"/>
    <property type="match status" value="1"/>
</dbReference>
<dbReference type="InterPro" id="IPR036053">
    <property type="entry name" value="PABP-dom"/>
</dbReference>
<feature type="compositionally biased region" description="Low complexity" evidence="9">
    <location>
        <begin position="464"/>
        <end position="476"/>
    </location>
</feature>
<dbReference type="PROSITE" id="PS50102">
    <property type="entry name" value="RRM"/>
    <property type="match status" value="4"/>
</dbReference>
<keyword evidence="4" id="KW-0677">Repeat</keyword>